<dbReference type="RefSeq" id="WP_107977217.1">
    <property type="nucleotide sequence ID" value="NZ_BMEZ01000016.1"/>
</dbReference>
<proteinExistence type="predicted"/>
<reference evidence="2 3" key="1">
    <citation type="submission" date="2018-04" db="EMBL/GenBank/DDBJ databases">
        <title>Genomic Encyclopedia of Archaeal and Bacterial Type Strains, Phase II (KMG-II): from individual species to whole genera.</title>
        <authorList>
            <person name="Goeker M."/>
        </authorList>
    </citation>
    <scope>NUCLEOTIDE SEQUENCE [LARGE SCALE GENOMIC DNA]</scope>
    <source>
        <strain evidence="2 3">DSM 29329</strain>
    </source>
</reference>
<evidence type="ECO:0000313" key="2">
    <source>
        <dbReference type="EMBL" id="PTX46722.1"/>
    </source>
</evidence>
<keyword evidence="3" id="KW-1185">Reference proteome</keyword>
<dbReference type="Proteomes" id="UP000244069">
    <property type="component" value="Unassembled WGS sequence"/>
</dbReference>
<dbReference type="AlphaFoldDB" id="A0A2T6ASC1"/>
<gene>
    <name evidence="2" type="ORF">C8N44_11590</name>
</gene>
<keyword evidence="1" id="KW-0472">Membrane</keyword>
<keyword evidence="1" id="KW-0812">Transmembrane</keyword>
<evidence type="ECO:0000256" key="1">
    <source>
        <dbReference type="SAM" id="Phobius"/>
    </source>
</evidence>
<organism evidence="2 3">
    <name type="scientific">Allosediminivita pacifica</name>
    <dbReference type="NCBI Taxonomy" id="1267769"/>
    <lineage>
        <taxon>Bacteria</taxon>
        <taxon>Pseudomonadati</taxon>
        <taxon>Pseudomonadota</taxon>
        <taxon>Alphaproteobacteria</taxon>
        <taxon>Rhodobacterales</taxon>
        <taxon>Paracoccaceae</taxon>
        <taxon>Allosediminivita</taxon>
    </lineage>
</organism>
<evidence type="ECO:0000313" key="3">
    <source>
        <dbReference type="Proteomes" id="UP000244069"/>
    </source>
</evidence>
<accession>A0A2T6ASC1</accession>
<dbReference type="EMBL" id="QBKN01000015">
    <property type="protein sequence ID" value="PTX46722.1"/>
    <property type="molecule type" value="Genomic_DNA"/>
</dbReference>
<protein>
    <submittedName>
        <fullName evidence="2">Uncharacterized protein</fullName>
    </submittedName>
</protein>
<keyword evidence="1" id="KW-1133">Transmembrane helix</keyword>
<sequence>MQVITKLIEVLKPFRDLIVIVVALASAGYGAITYFATADQLAKTKEELERLQTSQHGAAIAALDELRCFNGLNRELLRAELEEFRLTTLLQKNLSDSEKLRGDESEFGRVTLATLSANRDSLTNKLIDADRKKREALGALQNGTCAGTA</sequence>
<name>A0A2T6ASC1_9RHOB</name>
<comment type="caution">
    <text evidence="2">The sequence shown here is derived from an EMBL/GenBank/DDBJ whole genome shotgun (WGS) entry which is preliminary data.</text>
</comment>
<feature type="transmembrane region" description="Helical" evidence="1">
    <location>
        <begin position="17"/>
        <end position="36"/>
    </location>
</feature>